<dbReference type="Proteomes" id="UP000190935">
    <property type="component" value="Chromosome I"/>
</dbReference>
<name>A0A0R2JT26_9LACO</name>
<protein>
    <submittedName>
        <fullName evidence="2">Uncharacterized protein</fullName>
    </submittedName>
</protein>
<evidence type="ECO:0000313" key="3">
    <source>
        <dbReference type="EMBL" id="SFV41615.1"/>
    </source>
</evidence>
<accession>A0A0R2JT26</accession>
<feature type="transmembrane region" description="Helical" evidence="1">
    <location>
        <begin position="111"/>
        <end position="129"/>
    </location>
</feature>
<dbReference type="PATRIC" id="fig|89059.3.peg.724"/>
<dbReference type="RefSeq" id="WP_010499244.1">
    <property type="nucleotide sequence ID" value="NZ_JQBK01000178.1"/>
</dbReference>
<reference evidence="2 4" key="1">
    <citation type="journal article" date="2015" name="Genome Announc.">
        <title>Expanding the biotechnology potential of lactobacilli through comparative genomics of 213 strains and associated genera.</title>
        <authorList>
            <person name="Sun Z."/>
            <person name="Harris H.M."/>
            <person name="McCann A."/>
            <person name="Guo C."/>
            <person name="Argimon S."/>
            <person name="Zhang W."/>
            <person name="Yang X."/>
            <person name="Jeffery I.B."/>
            <person name="Cooney J.C."/>
            <person name="Kagawa T.F."/>
            <person name="Liu W."/>
            <person name="Song Y."/>
            <person name="Salvetti E."/>
            <person name="Wrobel A."/>
            <person name="Rasinkangas P."/>
            <person name="Parkhill J."/>
            <person name="Rea M.C."/>
            <person name="O'Sullivan O."/>
            <person name="Ritari J."/>
            <person name="Douillard F.P."/>
            <person name="Paul Ross R."/>
            <person name="Yang R."/>
            <person name="Briner A.E."/>
            <person name="Felis G.E."/>
            <person name="de Vos W.M."/>
            <person name="Barrangou R."/>
            <person name="Klaenhammer T.R."/>
            <person name="Caufield P.W."/>
            <person name="Cui Y."/>
            <person name="Zhang H."/>
            <person name="O'Toole P.W."/>
        </authorList>
    </citation>
    <scope>NUCLEOTIDE SEQUENCE [LARGE SCALE GENOMIC DNA]</scope>
    <source>
        <strain evidence="2 4">DSM 15353</strain>
    </source>
</reference>
<keyword evidence="1" id="KW-0472">Membrane</keyword>
<dbReference type="GeneID" id="95350284"/>
<reference evidence="5" key="3">
    <citation type="submission" date="2016-11" db="EMBL/GenBank/DDBJ databases">
        <authorList>
            <person name="Papadimitriou K."/>
        </authorList>
    </citation>
    <scope>NUCLEOTIDE SEQUENCE [LARGE SCALE GENOMIC DNA]</scope>
    <source>
        <strain evidence="5">ACA-DC 1533</strain>
    </source>
</reference>
<evidence type="ECO:0000313" key="4">
    <source>
        <dbReference type="Proteomes" id="UP000051491"/>
    </source>
</evidence>
<dbReference type="KEGG" id="laca:LAC1533_2190"/>
<evidence type="ECO:0000256" key="1">
    <source>
        <dbReference type="SAM" id="Phobius"/>
    </source>
</evidence>
<dbReference type="OrthoDB" id="2242787at2"/>
<dbReference type="EMBL" id="LT630287">
    <property type="protein sequence ID" value="SFV41615.1"/>
    <property type="molecule type" value="Genomic_DNA"/>
</dbReference>
<reference evidence="3" key="2">
    <citation type="submission" date="2016-11" db="EMBL/GenBank/DDBJ databases">
        <authorList>
            <person name="Jaros S."/>
            <person name="Januszkiewicz K."/>
            <person name="Wedrychowicz H."/>
        </authorList>
    </citation>
    <scope>NUCLEOTIDE SEQUENCE [LARGE SCALE GENOMIC DNA]</scope>
    <source>
        <strain evidence="3">ACA-DC 1533</strain>
    </source>
</reference>
<keyword evidence="1" id="KW-1133">Transmembrane helix</keyword>
<feature type="transmembrane region" description="Helical" evidence="1">
    <location>
        <begin position="164"/>
        <end position="184"/>
    </location>
</feature>
<dbReference type="AlphaFoldDB" id="A0A0R2JT26"/>
<feature type="transmembrane region" description="Helical" evidence="1">
    <location>
        <begin position="141"/>
        <end position="158"/>
    </location>
</feature>
<keyword evidence="1" id="KW-0812">Transmembrane</keyword>
<proteinExistence type="predicted"/>
<evidence type="ECO:0000313" key="5">
    <source>
        <dbReference type="Proteomes" id="UP000190935"/>
    </source>
</evidence>
<feature type="transmembrane region" description="Helical" evidence="1">
    <location>
        <begin position="47"/>
        <end position="73"/>
    </location>
</feature>
<feature type="transmembrane region" description="Helical" evidence="1">
    <location>
        <begin position="85"/>
        <end position="105"/>
    </location>
</feature>
<evidence type="ECO:0000313" key="2">
    <source>
        <dbReference type="EMBL" id="KRN77428.1"/>
    </source>
</evidence>
<dbReference type="EMBL" id="JQBK01000178">
    <property type="protein sequence ID" value="KRN77428.1"/>
    <property type="molecule type" value="Genomic_DNA"/>
</dbReference>
<gene>
    <name evidence="2" type="ORF">IV43_GL000696</name>
    <name evidence="3" type="ORF">LAC1533_2190</name>
</gene>
<dbReference type="Proteomes" id="UP000051491">
    <property type="component" value="Unassembled WGS sequence"/>
</dbReference>
<sequence length="193" mass="21326">MKLLVLLGTVISACFGSIYLVATIKGKVQPNRVTWLLWSLSPMSATIVAISTGISWSILPVFMAGFMLFLIFLGSFINKSAYWKISLLDLLCAALSIGTLVIWKMTNEPNLAVLFAILSDALAALPTYIKIWLFPYTERPFFYIGGTFSALTSLIAAPNNKLTTIGFAVYLVVLNTSLMLLIYFRQKKFSSSN</sequence>
<dbReference type="STRING" id="89059.LAC1533_2190"/>
<organism evidence="2 4">
    <name type="scientific">Ligilactobacillus acidipiscis</name>
    <dbReference type="NCBI Taxonomy" id="89059"/>
    <lineage>
        <taxon>Bacteria</taxon>
        <taxon>Bacillati</taxon>
        <taxon>Bacillota</taxon>
        <taxon>Bacilli</taxon>
        <taxon>Lactobacillales</taxon>
        <taxon>Lactobacillaceae</taxon>
        <taxon>Ligilactobacillus</taxon>
    </lineage>
</organism>